<feature type="transmembrane region" description="Helical" evidence="2">
    <location>
        <begin position="434"/>
        <end position="453"/>
    </location>
</feature>
<keyword evidence="3" id="KW-0808">Transferase</keyword>
<feature type="region of interest" description="Disordered" evidence="1">
    <location>
        <begin position="393"/>
        <end position="414"/>
    </location>
</feature>
<evidence type="ECO:0000256" key="2">
    <source>
        <dbReference type="SAM" id="Phobius"/>
    </source>
</evidence>
<dbReference type="EMBL" id="JABEPQ010000002">
    <property type="protein sequence ID" value="NNM46367.1"/>
    <property type="molecule type" value="Genomic_DNA"/>
</dbReference>
<dbReference type="InterPro" id="IPR050834">
    <property type="entry name" value="Glycosyltransf_2"/>
</dbReference>
<feature type="transmembrane region" description="Helical" evidence="2">
    <location>
        <begin position="613"/>
        <end position="638"/>
    </location>
</feature>
<name>A0A849HP31_9MICO</name>
<dbReference type="AlphaFoldDB" id="A0A849HP31"/>
<feature type="transmembrane region" description="Helical" evidence="2">
    <location>
        <begin position="650"/>
        <end position="668"/>
    </location>
</feature>
<feature type="transmembrane region" description="Helical" evidence="2">
    <location>
        <begin position="702"/>
        <end position="721"/>
    </location>
</feature>
<evidence type="ECO:0000313" key="3">
    <source>
        <dbReference type="EMBL" id="NNM46367.1"/>
    </source>
</evidence>
<dbReference type="Pfam" id="PF13641">
    <property type="entry name" value="Glyco_tranf_2_3"/>
    <property type="match status" value="1"/>
</dbReference>
<feature type="region of interest" description="Disordered" evidence="1">
    <location>
        <begin position="105"/>
        <end position="129"/>
    </location>
</feature>
<accession>A0A849HP31</accession>
<keyword evidence="2" id="KW-0472">Membrane</keyword>
<comment type="caution">
    <text evidence="3">The sequence shown here is derived from an EMBL/GenBank/DDBJ whole genome shotgun (WGS) entry which is preliminary data.</text>
</comment>
<keyword evidence="2" id="KW-0812">Transmembrane</keyword>
<reference evidence="3 4" key="1">
    <citation type="submission" date="2020-04" db="EMBL/GenBank/DDBJ databases">
        <title>Knoellia sp. isolate from air conditioner.</title>
        <authorList>
            <person name="Chea S."/>
            <person name="Kim D.-U."/>
        </authorList>
    </citation>
    <scope>NUCLEOTIDE SEQUENCE [LARGE SCALE GENOMIC DNA]</scope>
    <source>
        <strain evidence="3 4">DB2414S</strain>
    </source>
</reference>
<evidence type="ECO:0000256" key="1">
    <source>
        <dbReference type="SAM" id="MobiDB-lite"/>
    </source>
</evidence>
<keyword evidence="4" id="KW-1185">Reference proteome</keyword>
<dbReference type="Gene3D" id="3.90.550.10">
    <property type="entry name" value="Spore Coat Polysaccharide Biosynthesis Protein SpsA, Chain A"/>
    <property type="match status" value="1"/>
</dbReference>
<dbReference type="GO" id="GO:0016740">
    <property type="term" value="F:transferase activity"/>
    <property type="evidence" value="ECO:0007669"/>
    <property type="project" value="UniProtKB-KW"/>
</dbReference>
<feature type="transmembrane region" description="Helical" evidence="2">
    <location>
        <begin position="303"/>
        <end position="327"/>
    </location>
</feature>
<feature type="transmembrane region" description="Helical" evidence="2">
    <location>
        <begin position="1057"/>
        <end position="1077"/>
    </location>
</feature>
<evidence type="ECO:0000313" key="4">
    <source>
        <dbReference type="Proteomes" id="UP000588586"/>
    </source>
</evidence>
<sequence length="1085" mass="112128">MTLAPPQHGLTEPADAPTARAVVTAVLVLRGPRSALGDTLDSLARQTRSPERLLVVDPGTDGNAVEAVRAHRALAEAIPDISYVTVTAPSSLAATVKLALDTLNQQPPTTTRDDDPADPGPALVETPTEAPVEHVWVLTSDSAAAPMTLARLLDAVRRSPSVAVAGPKLMEWDAPTGLRSVGVQLTRTGRVIPSPAPGEPDQGQYDRRTDVLAVPATGMLVERSLFGSLGGPDRALGDFGADVDFSWRAQQSGRRVVVVPRATLRTGAPVREDDETDLPAPPTDPVNRVRRQARRAALARCSWLALPFLALWLVVSSVLAALALLVAKRPRAAWAELADIGAVLTPGRVLGARWRSRGTRAVRRRDLTGLFVPRRVVLRHTADLIHDQVTLDDDPQAVTRPTDPSGESGPVADEAEDLNVLGETWLTRAIRNPGLVAVVLMTVVSVVATRAMGGTFAARVDQGVTGGELQGVTAGPGALFHGWLDGWHGAGLGSAAEAGPHLPVLAGLAWLVTHVPFVAAPASPAGAVVTLLLTFALPLATLAAYLAARVVTHSRWPRALAALAWATSAVLVTAVAVGRIGAVVAAILLPLVAAGLTLAGRRGGTTTSSAATAIAIAVLGAFVPALAALALLVALVLVVAGRGSARWRGLALLVLPLVLLGPWVATLLERPELVLTGPGLSVWGTPQALPWQLALLHPGGPGSYPVLLSAPLVLAGLLGLVRVGGRGRAASLVAVVGLIGLAYAVLAPRLELGTVPGGLARAGEPVTAWAGTGLLVWALALVAMALLAADGLPVSRTRGGWVALTRWPVGVALIAAVLLSAGWTAVRTTGDEVGAFTDPRPAVAIDQAGNGFANRMVLLTPAGSGYTYSLLGREPGDVARTLPPRPADSSDDGRLTSTLGALFADAESGAGATPAKALSDQAVGFVGLRTTEDDARVRTLDATAGLSRLGEHEGTLFWRVLPGGGTAEDSVAPSRARLVTAKGEQVVLSNGPHGTLSERLNVPAGASLVLAEPPAWTRHAKVTSDGTVLAPTGEQAAYRLPAGAHTVTVDVLPGDQWWRWAQGITLLVLAFLAIPFGNRASRRRA</sequence>
<dbReference type="InterPro" id="IPR029044">
    <property type="entry name" value="Nucleotide-diphossugar_trans"/>
</dbReference>
<feature type="transmembrane region" description="Helical" evidence="2">
    <location>
        <begin position="801"/>
        <end position="823"/>
    </location>
</feature>
<gene>
    <name evidence="3" type="ORF">HJG52_10150</name>
</gene>
<feature type="transmembrane region" description="Helical" evidence="2">
    <location>
        <begin position="525"/>
        <end position="548"/>
    </location>
</feature>
<keyword evidence="2" id="KW-1133">Transmembrane helix</keyword>
<protein>
    <submittedName>
        <fullName evidence="3">Glycosyltransferase family 2 protein</fullName>
    </submittedName>
</protein>
<dbReference type="PANTHER" id="PTHR43685:SF3">
    <property type="entry name" value="SLR2126 PROTEIN"/>
    <property type="match status" value="1"/>
</dbReference>
<feature type="transmembrane region" description="Helical" evidence="2">
    <location>
        <begin position="728"/>
        <end position="746"/>
    </location>
</feature>
<dbReference type="RefSeq" id="WP_171243478.1">
    <property type="nucleotide sequence ID" value="NZ_JABEPQ010000002.1"/>
</dbReference>
<organism evidence="3 4">
    <name type="scientific">Knoellia koreensis</name>
    <dbReference type="NCBI Taxonomy" id="2730921"/>
    <lineage>
        <taxon>Bacteria</taxon>
        <taxon>Bacillati</taxon>
        <taxon>Actinomycetota</taxon>
        <taxon>Actinomycetes</taxon>
        <taxon>Micrococcales</taxon>
        <taxon>Intrasporangiaceae</taxon>
        <taxon>Knoellia</taxon>
    </lineage>
</organism>
<proteinExistence type="predicted"/>
<dbReference type="SUPFAM" id="SSF53448">
    <property type="entry name" value="Nucleotide-diphospho-sugar transferases"/>
    <property type="match status" value="1"/>
</dbReference>
<feature type="transmembrane region" description="Helical" evidence="2">
    <location>
        <begin position="766"/>
        <end position="789"/>
    </location>
</feature>
<dbReference type="PANTHER" id="PTHR43685">
    <property type="entry name" value="GLYCOSYLTRANSFERASE"/>
    <property type="match status" value="1"/>
</dbReference>
<dbReference type="Proteomes" id="UP000588586">
    <property type="component" value="Unassembled WGS sequence"/>
</dbReference>
<feature type="transmembrane region" description="Helical" evidence="2">
    <location>
        <begin position="560"/>
        <end position="593"/>
    </location>
</feature>